<feature type="region of interest" description="Disordered" evidence="1">
    <location>
        <begin position="1"/>
        <end position="37"/>
    </location>
</feature>
<name>A0A371HNQ1_MUCPR</name>
<comment type="caution">
    <text evidence="2">The sequence shown here is derived from an EMBL/GenBank/DDBJ whole genome shotgun (WGS) entry which is preliminary data.</text>
</comment>
<gene>
    <name evidence="2" type="ORF">CR513_11906</name>
</gene>
<dbReference type="Proteomes" id="UP000257109">
    <property type="component" value="Unassembled WGS sequence"/>
</dbReference>
<proteinExistence type="predicted"/>
<protein>
    <submittedName>
        <fullName evidence="2">Uncharacterized protein</fullName>
    </submittedName>
</protein>
<sequence length="149" mass="16706">MSTFVEPIPQVDSMSESYPHADSKENADSKANADSKLDANSRCRLRSIWIHLIGIDDAILGASRNQSKQPYRSTQALEGVPRGLFHNEATGDTRRLHQDEGIPFLPRRSSERLALPTADHVQHMRRHEAHVLGEILPGVQDRDHLEGNL</sequence>
<feature type="compositionally biased region" description="Basic and acidic residues" evidence="1">
    <location>
        <begin position="19"/>
        <end position="37"/>
    </location>
</feature>
<dbReference type="AlphaFoldDB" id="A0A371HNQ1"/>
<dbReference type="EMBL" id="QJKJ01002092">
    <property type="protein sequence ID" value="RDY04387.1"/>
    <property type="molecule type" value="Genomic_DNA"/>
</dbReference>
<reference evidence="2" key="1">
    <citation type="submission" date="2018-05" db="EMBL/GenBank/DDBJ databases">
        <title>Draft genome of Mucuna pruriens seed.</title>
        <authorList>
            <person name="Nnadi N.E."/>
            <person name="Vos R."/>
            <person name="Hasami M.H."/>
            <person name="Devisetty U.K."/>
            <person name="Aguiy J.C."/>
        </authorList>
    </citation>
    <scope>NUCLEOTIDE SEQUENCE [LARGE SCALE GENOMIC DNA]</scope>
    <source>
        <strain evidence="2">JCA_2017</strain>
    </source>
</reference>
<evidence type="ECO:0000313" key="2">
    <source>
        <dbReference type="EMBL" id="RDY04387.1"/>
    </source>
</evidence>
<feature type="non-terminal residue" evidence="2">
    <location>
        <position position="1"/>
    </location>
</feature>
<accession>A0A371HNQ1</accession>
<evidence type="ECO:0000256" key="1">
    <source>
        <dbReference type="SAM" id="MobiDB-lite"/>
    </source>
</evidence>
<organism evidence="2 3">
    <name type="scientific">Mucuna pruriens</name>
    <name type="common">Velvet bean</name>
    <name type="synonym">Dolichos pruriens</name>
    <dbReference type="NCBI Taxonomy" id="157652"/>
    <lineage>
        <taxon>Eukaryota</taxon>
        <taxon>Viridiplantae</taxon>
        <taxon>Streptophyta</taxon>
        <taxon>Embryophyta</taxon>
        <taxon>Tracheophyta</taxon>
        <taxon>Spermatophyta</taxon>
        <taxon>Magnoliopsida</taxon>
        <taxon>eudicotyledons</taxon>
        <taxon>Gunneridae</taxon>
        <taxon>Pentapetalae</taxon>
        <taxon>rosids</taxon>
        <taxon>fabids</taxon>
        <taxon>Fabales</taxon>
        <taxon>Fabaceae</taxon>
        <taxon>Papilionoideae</taxon>
        <taxon>50 kb inversion clade</taxon>
        <taxon>NPAAA clade</taxon>
        <taxon>indigoferoid/millettioid clade</taxon>
        <taxon>Phaseoleae</taxon>
        <taxon>Mucuna</taxon>
    </lineage>
</organism>
<evidence type="ECO:0000313" key="3">
    <source>
        <dbReference type="Proteomes" id="UP000257109"/>
    </source>
</evidence>
<keyword evidence="3" id="KW-1185">Reference proteome</keyword>